<evidence type="ECO:0000313" key="4">
    <source>
        <dbReference type="Proteomes" id="UP000249056"/>
    </source>
</evidence>
<keyword evidence="4" id="KW-1185">Reference proteome</keyword>
<dbReference type="InterPro" id="IPR036279">
    <property type="entry name" value="5-3_exonuclease_C_sf"/>
</dbReference>
<dbReference type="GO" id="GO:0006281">
    <property type="term" value="P:DNA repair"/>
    <property type="evidence" value="ECO:0007669"/>
    <property type="project" value="UniProtKB-ARBA"/>
</dbReference>
<protein>
    <recommendedName>
        <fullName evidence="2">XPG-I domain-containing protein</fullName>
    </recommendedName>
</protein>
<proteinExistence type="predicted"/>
<dbReference type="Gene3D" id="3.40.50.1010">
    <property type="entry name" value="5'-nuclease"/>
    <property type="match status" value="2"/>
</dbReference>
<feature type="region of interest" description="Disordered" evidence="1">
    <location>
        <begin position="859"/>
        <end position="885"/>
    </location>
</feature>
<feature type="domain" description="XPG-I" evidence="2">
    <location>
        <begin position="119"/>
        <end position="187"/>
    </location>
</feature>
<accession>A0A395J0S6</accession>
<dbReference type="Pfam" id="PF00867">
    <property type="entry name" value="XPG_I"/>
    <property type="match status" value="1"/>
</dbReference>
<dbReference type="OrthoDB" id="2959108at2759"/>
<dbReference type="PRINTS" id="PR00853">
    <property type="entry name" value="XPGRADSUPER"/>
</dbReference>
<dbReference type="SUPFAM" id="SSF47807">
    <property type="entry name" value="5' to 3' exonuclease, C-terminal subdomain"/>
    <property type="match status" value="1"/>
</dbReference>
<dbReference type="SMART" id="SM00484">
    <property type="entry name" value="XPGI"/>
    <property type="match status" value="1"/>
</dbReference>
<dbReference type="Proteomes" id="UP000249056">
    <property type="component" value="Unassembled WGS sequence"/>
</dbReference>
<feature type="compositionally biased region" description="Polar residues" evidence="1">
    <location>
        <begin position="575"/>
        <end position="588"/>
    </location>
</feature>
<dbReference type="InterPro" id="IPR029060">
    <property type="entry name" value="PIN-like_dom_sf"/>
</dbReference>
<evidence type="ECO:0000259" key="2">
    <source>
        <dbReference type="SMART" id="SM00484"/>
    </source>
</evidence>
<reference evidence="3 4" key="1">
    <citation type="submission" date="2018-06" db="EMBL/GenBank/DDBJ databases">
        <title>Genome Sequence of the Brown Rot Fungal Pathogen Monilinia fructigena.</title>
        <authorList>
            <person name="Landi L."/>
            <person name="De Miccolis Angelini R.M."/>
            <person name="Pollastro S."/>
            <person name="Abate D."/>
            <person name="Faretra F."/>
            <person name="Romanazzi G."/>
        </authorList>
    </citation>
    <scope>NUCLEOTIDE SEQUENCE [LARGE SCALE GENOMIC DNA]</scope>
    <source>
        <strain evidence="3 4">Mfrg269</strain>
    </source>
</reference>
<dbReference type="PANTHER" id="PTHR11081">
    <property type="entry name" value="FLAP ENDONUCLEASE FAMILY MEMBER"/>
    <property type="match status" value="1"/>
</dbReference>
<feature type="region of interest" description="Disordered" evidence="1">
    <location>
        <begin position="575"/>
        <end position="598"/>
    </location>
</feature>
<dbReference type="InterPro" id="IPR006086">
    <property type="entry name" value="XPG-I_dom"/>
</dbReference>
<dbReference type="PANTHER" id="PTHR11081:SF62">
    <property type="entry name" value="XPG-I DOMAIN-CONTAINING PROTEIN"/>
    <property type="match status" value="1"/>
</dbReference>
<dbReference type="InterPro" id="IPR006084">
    <property type="entry name" value="XPG/Rad2"/>
</dbReference>
<sequence length="885" mass="99774">MGIPGLWDLISDCKEIISLTEFATQYFEQHKRPLRIAVEEATWRHRFYINGGNIGKVDKKYSNLHLNERNFITVVLRLLKLNIQLVFVADGPHKPNEKHGGKGAGIWTYKNDILHKCLNFLGVKWHNAPGEAEAECAMLQRRGTVDCVWTDDGDALMFGCGMLIRFLRGDEEDGERKNGKGGKTWKTKNGGMEDMDRVTLYRANVIQSKHPGFDREGLILFVILSGGDYGKGLLDCGPGKARKIVEMGFGKEVCGVMKSSGDLSAWRKNLRKFLMDSRLGVSIPESFPTKRIVELYNEPCISSTEGLKKLEENVWKGEIDEKELQSFFIEKFNWGIDKYIDLVLPIILTRSLVSVKNNGKSSIDKYHLTYLEDGLRCTVWYTLFAVTSLGKELVDTCIENLNKRRLERNWKSYQLPWGEGPWVEGRGLLTCIVKHAMGQEIFLEPEVETEQSILKGSRRSFSPQLTILEDRTRVKKSRVSVSPPPPTLQNRFAITKEGITFDTTTYQETDDESIEKIPKPPKQSRSPSPPIILDRREIMQGYDASAEIAIESLGLSMKADNRLRPAKFADSILRSTKNPHTNTPSNIKFNAPPAPPSTSIKEEYTSTCFVAMDEPLDLDSEKESLDAAFSTSKVSKDLLVAPLPLDSLFPQIVSNSYYDSHPNTTTNKFESEFEFGNEAFAIIAMDEPLDLDSEIEPFDAMFSVSSMPKPSLQHGPSASHSQSSFPSDLDIWFISKIPPQVKDQLIDKKDNRNRNTHDETFYIAMDEELEVDKESSQPHRSISVGSRALGNITRPNAHQLANDLAPHHVDIDTVSKLEDNSNLDTSNQNLRLKPKPNVILYPAHPTGPYQEFDVSEFFSSQPVLSSQSPSQSRDESQTNSHQTKK</sequence>
<evidence type="ECO:0000313" key="3">
    <source>
        <dbReference type="EMBL" id="RAL65678.1"/>
    </source>
</evidence>
<evidence type="ECO:0000256" key="1">
    <source>
        <dbReference type="SAM" id="MobiDB-lite"/>
    </source>
</evidence>
<feature type="region of interest" description="Disordered" evidence="1">
    <location>
        <begin position="502"/>
        <end position="530"/>
    </location>
</feature>
<gene>
    <name evidence="3" type="ORF">DID88_005346</name>
</gene>
<comment type="caution">
    <text evidence="3">The sequence shown here is derived from an EMBL/GenBank/DDBJ whole genome shotgun (WGS) entry which is preliminary data.</text>
</comment>
<feature type="compositionally biased region" description="Low complexity" evidence="1">
    <location>
        <begin position="859"/>
        <end position="871"/>
    </location>
</feature>
<organism evidence="3 4">
    <name type="scientific">Monilinia fructigena</name>
    <dbReference type="NCBI Taxonomy" id="38457"/>
    <lineage>
        <taxon>Eukaryota</taxon>
        <taxon>Fungi</taxon>
        <taxon>Dikarya</taxon>
        <taxon>Ascomycota</taxon>
        <taxon>Pezizomycotina</taxon>
        <taxon>Leotiomycetes</taxon>
        <taxon>Helotiales</taxon>
        <taxon>Sclerotiniaceae</taxon>
        <taxon>Monilinia</taxon>
    </lineage>
</organism>
<dbReference type="CDD" id="cd09870">
    <property type="entry name" value="PIN_YEN1"/>
    <property type="match status" value="1"/>
</dbReference>
<dbReference type="EMBL" id="QKRW01000009">
    <property type="protein sequence ID" value="RAL65678.1"/>
    <property type="molecule type" value="Genomic_DNA"/>
</dbReference>
<dbReference type="GO" id="GO:0017108">
    <property type="term" value="F:5'-flap endonuclease activity"/>
    <property type="evidence" value="ECO:0007669"/>
    <property type="project" value="TreeGrafter"/>
</dbReference>
<dbReference type="SUPFAM" id="SSF88723">
    <property type="entry name" value="PIN domain-like"/>
    <property type="match status" value="1"/>
</dbReference>
<dbReference type="AlphaFoldDB" id="A0A395J0S6"/>
<name>A0A395J0S6_9HELO</name>